<gene>
    <name evidence="1" type="ORF">UFOPK2625_00632</name>
</gene>
<protein>
    <submittedName>
        <fullName evidence="1">Unannotated protein</fullName>
    </submittedName>
</protein>
<proteinExistence type="predicted"/>
<sequence>MAGISALVNPKEKVLVVTEVIVNSPWKGSVTPVMNTC</sequence>
<evidence type="ECO:0000313" key="1">
    <source>
        <dbReference type="EMBL" id="CAB4703609.1"/>
    </source>
</evidence>
<name>A0A6J6PXZ0_9ZZZZ</name>
<dbReference type="AlphaFoldDB" id="A0A6J6PXZ0"/>
<reference evidence="1" key="1">
    <citation type="submission" date="2020-05" db="EMBL/GenBank/DDBJ databases">
        <authorList>
            <person name="Chiriac C."/>
            <person name="Salcher M."/>
            <person name="Ghai R."/>
            <person name="Kavagutti S V."/>
        </authorList>
    </citation>
    <scope>NUCLEOTIDE SEQUENCE</scope>
</reference>
<dbReference type="EMBL" id="CAEZXZ010000077">
    <property type="protein sequence ID" value="CAB4703609.1"/>
    <property type="molecule type" value="Genomic_DNA"/>
</dbReference>
<accession>A0A6J6PXZ0</accession>
<organism evidence="1">
    <name type="scientific">freshwater metagenome</name>
    <dbReference type="NCBI Taxonomy" id="449393"/>
    <lineage>
        <taxon>unclassified sequences</taxon>
        <taxon>metagenomes</taxon>
        <taxon>ecological metagenomes</taxon>
    </lineage>
</organism>